<comment type="caution">
    <text evidence="2">The sequence shown here is derived from an EMBL/GenBank/DDBJ whole genome shotgun (WGS) entry which is preliminary data.</text>
</comment>
<dbReference type="Gene3D" id="3.40.50.2000">
    <property type="entry name" value="Glycogen Phosphorylase B"/>
    <property type="match status" value="2"/>
</dbReference>
<dbReference type="Pfam" id="PF13692">
    <property type="entry name" value="Glyco_trans_1_4"/>
    <property type="match status" value="1"/>
</dbReference>
<dbReference type="Pfam" id="PF13439">
    <property type="entry name" value="Glyco_transf_4"/>
    <property type="match status" value="1"/>
</dbReference>
<dbReference type="Gene3D" id="1.50.10.10">
    <property type="match status" value="1"/>
</dbReference>
<organism evidence="2 3">
    <name type="scientific">Roseomonas haemaphysalidis</name>
    <dbReference type="NCBI Taxonomy" id="2768162"/>
    <lineage>
        <taxon>Bacteria</taxon>
        <taxon>Pseudomonadati</taxon>
        <taxon>Pseudomonadota</taxon>
        <taxon>Alphaproteobacteria</taxon>
        <taxon>Acetobacterales</taxon>
        <taxon>Roseomonadaceae</taxon>
        <taxon>Roseomonas</taxon>
    </lineage>
</organism>
<dbReference type="RefSeq" id="WP_207416218.1">
    <property type="nucleotide sequence ID" value="NZ_CP061177.1"/>
</dbReference>
<dbReference type="InterPro" id="IPR028098">
    <property type="entry name" value="Glyco_trans_4-like_N"/>
</dbReference>
<feature type="domain" description="Glycosyltransferase subfamily 4-like N-terminal" evidence="1">
    <location>
        <begin position="19"/>
        <end position="171"/>
    </location>
</feature>
<keyword evidence="3" id="KW-1185">Reference proteome</keyword>
<dbReference type="EMBL" id="JACTNG010000003">
    <property type="protein sequence ID" value="MBO1078782.1"/>
    <property type="molecule type" value="Genomic_DNA"/>
</dbReference>
<evidence type="ECO:0000313" key="3">
    <source>
        <dbReference type="Proteomes" id="UP001518989"/>
    </source>
</evidence>
<dbReference type="PANTHER" id="PTHR12526">
    <property type="entry name" value="GLYCOSYLTRANSFERASE"/>
    <property type="match status" value="1"/>
</dbReference>
<dbReference type="SUPFAM" id="SSF48208">
    <property type="entry name" value="Six-hairpin glycosidases"/>
    <property type="match status" value="1"/>
</dbReference>
<evidence type="ECO:0000313" key="2">
    <source>
        <dbReference type="EMBL" id="MBO1078782.1"/>
    </source>
</evidence>
<dbReference type="CDD" id="cd03822">
    <property type="entry name" value="GT4_mannosyltransferase-like"/>
    <property type="match status" value="1"/>
</dbReference>
<dbReference type="Proteomes" id="UP001518989">
    <property type="component" value="Unassembled WGS sequence"/>
</dbReference>
<reference evidence="2 3" key="1">
    <citation type="submission" date="2020-09" db="EMBL/GenBank/DDBJ databases">
        <title>Roseomonas.</title>
        <authorList>
            <person name="Zhu W."/>
        </authorList>
    </citation>
    <scope>NUCLEOTIDE SEQUENCE [LARGE SCALE GENOMIC DNA]</scope>
    <source>
        <strain evidence="2 3">573</strain>
    </source>
</reference>
<accession>A0ABS3KP30</accession>
<dbReference type="SUPFAM" id="SSF53756">
    <property type="entry name" value="UDP-Glycosyltransferase/glycogen phosphorylase"/>
    <property type="match status" value="1"/>
</dbReference>
<protein>
    <submittedName>
        <fullName evidence="2">Glycosyltransferase family 4 protein</fullName>
    </submittedName>
</protein>
<name>A0ABS3KP30_9PROT</name>
<dbReference type="InterPro" id="IPR012341">
    <property type="entry name" value="6hp_glycosidase-like_sf"/>
</dbReference>
<proteinExistence type="predicted"/>
<gene>
    <name evidence="2" type="ORF">IAI61_07060</name>
</gene>
<evidence type="ECO:0000259" key="1">
    <source>
        <dbReference type="Pfam" id="PF13439"/>
    </source>
</evidence>
<dbReference type="PANTHER" id="PTHR12526:SF572">
    <property type="entry name" value="BLL5144 PROTEIN"/>
    <property type="match status" value="1"/>
</dbReference>
<sequence length="747" mass="80093">MTAATRIALLGNHSPRRCGIATFTDDLAESLANDPTAPEVLVVAMNDGRDYAYPPVVQLSVAQDDLAAYEATADALNARNIDVLCVQHEFGIFGGPAGSFLLTLLRRVRAPVVTTLHTVLESFTPEQWAVIEELSALSARLVVMSERAVRLLVAQGIPRDKIAFIHHGVHVSATERAVAKADLGLTGRTLVMTFGLLSPNKGIETAIRALPAVVAAVPDLTYLVLGETHPHIRARHGEAYRDSLKALAAELGVADHLRFDDRFVDNEELIHDLAAADVYLVPYLTREQITSGTLAYALGNGRAVVSTPFWHAEELLADGRGMLVPFQDPQAIAGALLSLLAEPGRRQALEQRARQFGERMRWPAVAGEYVALFGSLRVVTALPQQPLRLPAARLDHVAALVDDTGMFQHALHALPNLSEGYTVDDNARALHLAALLPERPEAARIAGRALSFLHHGLNPATGRFRNFMGYDRRWLDEDGGDNTQARCLRALVAAAGGGGGIGRAAAEVLNRAWPAIGALESPRAQAIALMALSEHALQSGHELQRAVLARRYAANLLRLHAAVATPAWPWFESTLSYSNAKLPHGLIAFGRAFGDATALATGLSTLRWLEQQQTAPDGGFLPVGSERCYAAGEARPLWDGQPIEVYATVSAVLEAHRATGDASWLAAARRALEWLLGRNPLKLSLYDASTGGCRDGLHRDRLNANQGAESTLALWLGVAEYEAASVAALLPSGPVMPPRAVAAPAGD</sequence>
<dbReference type="InterPro" id="IPR008928">
    <property type="entry name" value="6-hairpin_glycosidase_sf"/>
</dbReference>